<organism evidence="2">
    <name type="scientific">marine metagenome</name>
    <dbReference type="NCBI Taxonomy" id="408172"/>
    <lineage>
        <taxon>unclassified sequences</taxon>
        <taxon>metagenomes</taxon>
        <taxon>ecological metagenomes</taxon>
    </lineage>
</organism>
<evidence type="ECO:0000313" key="2">
    <source>
        <dbReference type="EMBL" id="SVC11857.1"/>
    </source>
</evidence>
<feature type="domain" description="Aminotransferase class V" evidence="1">
    <location>
        <begin position="50"/>
        <end position="226"/>
    </location>
</feature>
<dbReference type="InterPro" id="IPR015424">
    <property type="entry name" value="PyrdxlP-dep_Trfase"/>
</dbReference>
<protein>
    <recommendedName>
        <fullName evidence="1">Aminotransferase class V domain-containing protein</fullName>
    </recommendedName>
</protein>
<dbReference type="Gene3D" id="3.90.1150.10">
    <property type="entry name" value="Aspartate Aminotransferase, domain 1"/>
    <property type="match status" value="1"/>
</dbReference>
<feature type="non-terminal residue" evidence="2">
    <location>
        <position position="321"/>
    </location>
</feature>
<accession>A0A382JL74</accession>
<dbReference type="InterPro" id="IPR000192">
    <property type="entry name" value="Aminotrans_V_dom"/>
</dbReference>
<dbReference type="Pfam" id="PF00266">
    <property type="entry name" value="Aminotran_5"/>
    <property type="match status" value="1"/>
</dbReference>
<dbReference type="SUPFAM" id="SSF53383">
    <property type="entry name" value="PLP-dependent transferases"/>
    <property type="match status" value="1"/>
</dbReference>
<proteinExistence type="predicted"/>
<dbReference type="AlphaFoldDB" id="A0A382JL74"/>
<dbReference type="InterPro" id="IPR015421">
    <property type="entry name" value="PyrdxlP-dep_Trfase_major"/>
</dbReference>
<dbReference type="PANTHER" id="PTHR43586">
    <property type="entry name" value="CYSTEINE DESULFURASE"/>
    <property type="match status" value="1"/>
</dbReference>
<dbReference type="Gene3D" id="3.40.640.10">
    <property type="entry name" value="Type I PLP-dependent aspartate aminotransferase-like (Major domain)"/>
    <property type="match status" value="1"/>
</dbReference>
<sequence length="321" mass="35344">MIPSQKHLFDIPDEITYLNCAYISPQLQSVKEAGIQGVSGKSSPWELMPQDFFTESEHCRSLFAKTIGADKECVSFIPSASYGIAVAAENLNLKSGDEVVVLSEQFPSNYYMWKHKADLVGASIRTVPKTNGDVTAAVLDTITEKTAIAAIPNCHWADGTLVDIQAVSKRCSEVGAALVLDLSQSAGVMPVDFNSVNPDFVITVGYKWLLGPYSFGYMIVNKKHRDGQPLEYNWMARENSEDFSDLVLYRDSFQPGARKFDVGERSNFVLMPMAIAALKQISEWGINNIGNSLSHFTGEIASRALELGLTVPNKKERAPHI</sequence>
<gene>
    <name evidence="2" type="ORF">METZ01_LOCUS264711</name>
</gene>
<name>A0A382JL74_9ZZZZ</name>
<evidence type="ECO:0000259" key="1">
    <source>
        <dbReference type="Pfam" id="PF00266"/>
    </source>
</evidence>
<dbReference type="InterPro" id="IPR015422">
    <property type="entry name" value="PyrdxlP-dep_Trfase_small"/>
</dbReference>
<dbReference type="PANTHER" id="PTHR43586:SF15">
    <property type="entry name" value="BLR3095 PROTEIN"/>
    <property type="match status" value="1"/>
</dbReference>
<dbReference type="EMBL" id="UINC01074550">
    <property type="protein sequence ID" value="SVC11857.1"/>
    <property type="molecule type" value="Genomic_DNA"/>
</dbReference>
<reference evidence="2" key="1">
    <citation type="submission" date="2018-05" db="EMBL/GenBank/DDBJ databases">
        <authorList>
            <person name="Lanie J.A."/>
            <person name="Ng W.-L."/>
            <person name="Kazmierczak K.M."/>
            <person name="Andrzejewski T.M."/>
            <person name="Davidsen T.M."/>
            <person name="Wayne K.J."/>
            <person name="Tettelin H."/>
            <person name="Glass J.I."/>
            <person name="Rusch D."/>
            <person name="Podicherti R."/>
            <person name="Tsui H.-C.T."/>
            <person name="Winkler M.E."/>
        </authorList>
    </citation>
    <scope>NUCLEOTIDE SEQUENCE</scope>
</reference>